<evidence type="ECO:0000256" key="5">
    <source>
        <dbReference type="ARBA" id="ARBA00022989"/>
    </source>
</evidence>
<evidence type="ECO:0000313" key="7">
    <source>
        <dbReference type="EMBL" id="KAJ4841087.1"/>
    </source>
</evidence>
<protein>
    <recommendedName>
        <fullName evidence="9">Leucine-rich repeat-containing N-terminal plant-type domain-containing protein</fullName>
    </recommendedName>
</protein>
<reference evidence="7" key="1">
    <citation type="submission" date="2022-02" db="EMBL/GenBank/DDBJ databases">
        <authorList>
            <person name="Henning P.M."/>
            <person name="McCubbin A.G."/>
            <person name="Shore J.S."/>
        </authorList>
    </citation>
    <scope>NUCLEOTIDE SEQUENCE</scope>
    <source>
        <strain evidence="7">F60SS</strain>
        <tissue evidence="7">Leaves</tissue>
    </source>
</reference>
<dbReference type="PANTHER" id="PTHR27008">
    <property type="entry name" value="OS04G0122200 PROTEIN"/>
    <property type="match status" value="1"/>
</dbReference>
<dbReference type="PANTHER" id="PTHR27008:SF585">
    <property type="entry name" value="PROTEIN KINASE DOMAIN-CONTAINING PROTEIN"/>
    <property type="match status" value="1"/>
</dbReference>
<keyword evidence="5" id="KW-1133">Transmembrane helix</keyword>
<dbReference type="Proteomes" id="UP001141552">
    <property type="component" value="Unassembled WGS sequence"/>
</dbReference>
<proteinExistence type="predicted"/>
<dbReference type="Gene3D" id="3.80.10.10">
    <property type="entry name" value="Ribonuclease Inhibitor"/>
    <property type="match status" value="1"/>
</dbReference>
<keyword evidence="4" id="KW-0677">Repeat</keyword>
<accession>A0A9Q0G2Q8</accession>
<dbReference type="InterPro" id="IPR001611">
    <property type="entry name" value="Leu-rich_rpt"/>
</dbReference>
<sequence length="118" mass="12949">MLDLSSNNLSGNLPKSLEELKSLVYFNVSFNALEGEIPSGGRFIYFTAGSFTSNKALCRPPRLQVPPCSSDSHHGFMVRMVPIFYWLRQPCTYNFSGDNYIPGVFAGSSVTGLGRGIC</sequence>
<reference evidence="7" key="2">
    <citation type="journal article" date="2023" name="Plants (Basel)">
        <title>Annotation of the Turnera subulata (Passifloraceae) Draft Genome Reveals the S-Locus Evolved after the Divergence of Turneroideae from Passifloroideae in a Stepwise Manner.</title>
        <authorList>
            <person name="Henning P.M."/>
            <person name="Roalson E.H."/>
            <person name="Mir W."/>
            <person name="McCubbin A.G."/>
            <person name="Shore J.S."/>
        </authorList>
    </citation>
    <scope>NUCLEOTIDE SEQUENCE</scope>
    <source>
        <strain evidence="7">F60SS</strain>
    </source>
</reference>
<comment type="subcellular location">
    <subcellularLocation>
        <location evidence="1">Membrane</location>
    </subcellularLocation>
</comment>
<comment type="caution">
    <text evidence="7">The sequence shown here is derived from an EMBL/GenBank/DDBJ whole genome shotgun (WGS) entry which is preliminary data.</text>
</comment>
<evidence type="ECO:0000256" key="3">
    <source>
        <dbReference type="ARBA" id="ARBA00022692"/>
    </source>
</evidence>
<evidence type="ECO:0000256" key="4">
    <source>
        <dbReference type="ARBA" id="ARBA00022737"/>
    </source>
</evidence>
<evidence type="ECO:0000256" key="2">
    <source>
        <dbReference type="ARBA" id="ARBA00022614"/>
    </source>
</evidence>
<keyword evidence="6" id="KW-0472">Membrane</keyword>
<dbReference type="InterPro" id="IPR051809">
    <property type="entry name" value="Plant_receptor-like_S/T_kinase"/>
</dbReference>
<dbReference type="InterPro" id="IPR032675">
    <property type="entry name" value="LRR_dom_sf"/>
</dbReference>
<dbReference type="GO" id="GO:0016020">
    <property type="term" value="C:membrane"/>
    <property type="evidence" value="ECO:0007669"/>
    <property type="project" value="UniProtKB-SubCell"/>
</dbReference>
<evidence type="ECO:0000313" key="8">
    <source>
        <dbReference type="Proteomes" id="UP001141552"/>
    </source>
</evidence>
<dbReference type="Pfam" id="PF00560">
    <property type="entry name" value="LRR_1"/>
    <property type="match status" value="1"/>
</dbReference>
<evidence type="ECO:0000256" key="6">
    <source>
        <dbReference type="ARBA" id="ARBA00023136"/>
    </source>
</evidence>
<dbReference type="SUPFAM" id="SSF52058">
    <property type="entry name" value="L domain-like"/>
    <property type="match status" value="1"/>
</dbReference>
<keyword evidence="2" id="KW-0433">Leucine-rich repeat</keyword>
<gene>
    <name evidence="7" type="ORF">Tsubulata_030206</name>
</gene>
<evidence type="ECO:0000256" key="1">
    <source>
        <dbReference type="ARBA" id="ARBA00004370"/>
    </source>
</evidence>
<keyword evidence="8" id="KW-1185">Reference proteome</keyword>
<name>A0A9Q0G2Q8_9ROSI</name>
<dbReference type="OrthoDB" id="1740883at2759"/>
<keyword evidence="3" id="KW-0812">Transmembrane</keyword>
<dbReference type="EMBL" id="JAKUCV010002887">
    <property type="protein sequence ID" value="KAJ4841087.1"/>
    <property type="molecule type" value="Genomic_DNA"/>
</dbReference>
<organism evidence="7 8">
    <name type="scientific">Turnera subulata</name>
    <dbReference type="NCBI Taxonomy" id="218843"/>
    <lineage>
        <taxon>Eukaryota</taxon>
        <taxon>Viridiplantae</taxon>
        <taxon>Streptophyta</taxon>
        <taxon>Embryophyta</taxon>
        <taxon>Tracheophyta</taxon>
        <taxon>Spermatophyta</taxon>
        <taxon>Magnoliopsida</taxon>
        <taxon>eudicotyledons</taxon>
        <taxon>Gunneridae</taxon>
        <taxon>Pentapetalae</taxon>
        <taxon>rosids</taxon>
        <taxon>fabids</taxon>
        <taxon>Malpighiales</taxon>
        <taxon>Passifloraceae</taxon>
        <taxon>Turnera</taxon>
    </lineage>
</organism>
<dbReference type="AlphaFoldDB" id="A0A9Q0G2Q8"/>
<evidence type="ECO:0008006" key="9">
    <source>
        <dbReference type="Google" id="ProtNLM"/>
    </source>
</evidence>